<protein>
    <submittedName>
        <fullName evidence="2">Uncharacterized protein</fullName>
    </submittedName>
</protein>
<gene>
    <name evidence="2" type="ORF">QNI22_23255</name>
</gene>
<dbReference type="Proteomes" id="UP001232063">
    <property type="component" value="Unassembled WGS sequence"/>
</dbReference>
<keyword evidence="1" id="KW-0472">Membrane</keyword>
<dbReference type="EMBL" id="JASJOU010000008">
    <property type="protein sequence ID" value="MDJ1503604.1"/>
    <property type="molecule type" value="Genomic_DNA"/>
</dbReference>
<evidence type="ECO:0000313" key="2">
    <source>
        <dbReference type="EMBL" id="MDJ1503604.1"/>
    </source>
</evidence>
<proteinExistence type="predicted"/>
<accession>A0AAE3R8W2</accession>
<evidence type="ECO:0000256" key="1">
    <source>
        <dbReference type="SAM" id="Phobius"/>
    </source>
</evidence>
<dbReference type="AlphaFoldDB" id="A0AAE3R8W2"/>
<evidence type="ECO:0000313" key="3">
    <source>
        <dbReference type="Proteomes" id="UP001232063"/>
    </source>
</evidence>
<organism evidence="2 3">
    <name type="scientific">Xanthocytophaga agilis</name>
    <dbReference type="NCBI Taxonomy" id="3048010"/>
    <lineage>
        <taxon>Bacteria</taxon>
        <taxon>Pseudomonadati</taxon>
        <taxon>Bacteroidota</taxon>
        <taxon>Cytophagia</taxon>
        <taxon>Cytophagales</taxon>
        <taxon>Rhodocytophagaceae</taxon>
        <taxon>Xanthocytophaga</taxon>
    </lineage>
</organism>
<keyword evidence="1" id="KW-0812">Transmembrane</keyword>
<keyword evidence="3" id="KW-1185">Reference proteome</keyword>
<feature type="transmembrane region" description="Helical" evidence="1">
    <location>
        <begin position="6"/>
        <end position="27"/>
    </location>
</feature>
<dbReference type="RefSeq" id="WP_314514223.1">
    <property type="nucleotide sequence ID" value="NZ_JASJOU010000008.1"/>
</dbReference>
<keyword evidence="1" id="KW-1133">Transmembrane helix</keyword>
<name>A0AAE3R8W2_9BACT</name>
<comment type="caution">
    <text evidence="2">The sequence shown here is derived from an EMBL/GenBank/DDBJ whole genome shotgun (WGS) entry which is preliminary data.</text>
</comment>
<reference evidence="2" key="1">
    <citation type="submission" date="2023-05" db="EMBL/GenBank/DDBJ databases">
        <authorList>
            <person name="Zhang X."/>
        </authorList>
    </citation>
    <scope>NUCLEOTIDE SEQUENCE</scope>
    <source>
        <strain evidence="2">BD1B2-1</strain>
    </source>
</reference>
<sequence length="266" mass="30694">MFSNTGIISFWLYISFIIITLIAMFYATYIIKKGLITVSKLNKLIELFKYSIVTVAITTVTLIVSDLFKEREQDIKELEYLDRYVADLKQVKGVPIRYYLSQYFATVAPSGEIKDGWKAYYDSVKIEYAEYKKLEQLNDSLNKIKNKTDNQILQQKQIIKEIRKKEEPLVPPNAKTGVIFVLAYPNGTLPIIFSKITGLDNPISQQQTISPVDEEVLLPAGKYRLEFREGSGFKLINKKKYLDFTVKENELSRINIEVVQNTTMTK</sequence>